<evidence type="ECO:0000256" key="7">
    <source>
        <dbReference type="ARBA" id="ARBA00022833"/>
    </source>
</evidence>
<evidence type="ECO:0000256" key="6">
    <source>
        <dbReference type="ARBA" id="ARBA00022801"/>
    </source>
</evidence>
<feature type="domain" description="Peptidase M50" evidence="12">
    <location>
        <begin position="10"/>
        <end position="447"/>
    </location>
</feature>
<evidence type="ECO:0000256" key="3">
    <source>
        <dbReference type="ARBA" id="ARBA00007931"/>
    </source>
</evidence>
<evidence type="ECO:0000256" key="1">
    <source>
        <dbReference type="ARBA" id="ARBA00001947"/>
    </source>
</evidence>
<reference evidence="13 14" key="1">
    <citation type="submission" date="2020-08" db="EMBL/GenBank/DDBJ databases">
        <title>Functional genomics of gut bacteria from endangered species of beetles.</title>
        <authorList>
            <person name="Carlos-Shanley C."/>
        </authorList>
    </citation>
    <scope>NUCLEOTIDE SEQUENCE [LARGE SCALE GENOMIC DNA]</scope>
    <source>
        <strain evidence="13 14">S00070</strain>
    </source>
</reference>
<keyword evidence="7 11" id="KW-0862">Zinc</keyword>
<evidence type="ECO:0000313" key="14">
    <source>
        <dbReference type="Proteomes" id="UP000524404"/>
    </source>
</evidence>
<keyword evidence="8 11" id="KW-1133">Transmembrane helix</keyword>
<protein>
    <recommendedName>
        <fullName evidence="11">Zinc metalloprotease</fullName>
        <ecNumber evidence="11">3.4.24.-</ecNumber>
    </recommendedName>
</protein>
<feature type="transmembrane region" description="Helical" evidence="11">
    <location>
        <begin position="436"/>
        <end position="457"/>
    </location>
</feature>
<dbReference type="GO" id="GO:0006508">
    <property type="term" value="P:proteolysis"/>
    <property type="evidence" value="ECO:0007669"/>
    <property type="project" value="UniProtKB-KW"/>
</dbReference>
<evidence type="ECO:0000256" key="2">
    <source>
        <dbReference type="ARBA" id="ARBA00004141"/>
    </source>
</evidence>
<evidence type="ECO:0000259" key="12">
    <source>
        <dbReference type="Pfam" id="PF02163"/>
    </source>
</evidence>
<sequence length="462" mass="51283">MDGLVMAGQLILGLSILVSLHEFGHYITAKWFKMRVDKFYLFFDFLFPVPTVLNFALFKKKIGDTEYGLGWFPLGGYVSIAGMIDETQDASKLSAVPEPWEFRGKPAWQRLIVMLGGIIVNVILGVAIYFGINYKTGNNYIAKDELNKNGIYAGKLAQEVGFRTGDKVLKVNGKDFKEYGEIGGAILDDGIYYTVERAGKTIEVVIPSDFLNKLSDEKDPFFQPLYPFKIAQVPEPEKPSLLSKLFGKSQPEESAAYKAGLKAGDKIVTMNGYPVVFYQILKDSLTKYAGKNVAFGIERQGKMDTINMTINKDGKLGFAMENLIKLSHEDYTIGQAFLVGVHDAFDVVVKNIKAFKKIFAGDVRADKALSGPFEIAAMYGAHWDWLKFWSLTGLLSMGLAFMNLLPIPALDGGHALFLLYEIITGRPPSEKVLERAQQVGTVILLALMVFVLGNGAFKTFFK</sequence>
<comment type="subcellular location">
    <subcellularLocation>
        <location evidence="2">Membrane</location>
        <topology evidence="2">Multi-pass membrane protein</topology>
    </subcellularLocation>
</comment>
<evidence type="ECO:0000256" key="11">
    <source>
        <dbReference type="RuleBase" id="RU362031"/>
    </source>
</evidence>
<keyword evidence="6 11" id="KW-0378">Hydrolase</keyword>
<comment type="cofactor">
    <cofactor evidence="1 11">
        <name>Zn(2+)</name>
        <dbReference type="ChEBI" id="CHEBI:29105"/>
    </cofactor>
</comment>
<evidence type="ECO:0000256" key="10">
    <source>
        <dbReference type="ARBA" id="ARBA00023136"/>
    </source>
</evidence>
<keyword evidence="9 11" id="KW-0482">Metalloprotease</keyword>
<dbReference type="GO" id="GO:0046872">
    <property type="term" value="F:metal ion binding"/>
    <property type="evidence" value="ECO:0007669"/>
    <property type="project" value="UniProtKB-KW"/>
</dbReference>
<dbReference type="InterPro" id="IPR008915">
    <property type="entry name" value="Peptidase_M50"/>
</dbReference>
<dbReference type="RefSeq" id="WP_184137182.1">
    <property type="nucleotide sequence ID" value="NZ_JACHKT010000044.1"/>
</dbReference>
<evidence type="ECO:0000256" key="4">
    <source>
        <dbReference type="ARBA" id="ARBA00022670"/>
    </source>
</evidence>
<gene>
    <name evidence="13" type="ORF">HNP25_004070</name>
</gene>
<keyword evidence="14" id="KW-1185">Reference proteome</keyword>
<name>A0A841ER29_9BACT</name>
<dbReference type="CDD" id="cd06163">
    <property type="entry name" value="S2P-M50_PDZ_RseP-like"/>
    <property type="match status" value="1"/>
</dbReference>
<dbReference type="GO" id="GO:0016020">
    <property type="term" value="C:membrane"/>
    <property type="evidence" value="ECO:0007669"/>
    <property type="project" value="UniProtKB-SubCell"/>
</dbReference>
<feature type="transmembrane region" description="Helical" evidence="11">
    <location>
        <begin position="39"/>
        <end position="58"/>
    </location>
</feature>
<dbReference type="Proteomes" id="UP000524404">
    <property type="component" value="Unassembled WGS sequence"/>
</dbReference>
<feature type="transmembrane region" description="Helical" evidence="11">
    <location>
        <begin position="388"/>
        <end position="410"/>
    </location>
</feature>
<dbReference type="SUPFAM" id="SSF50156">
    <property type="entry name" value="PDZ domain-like"/>
    <property type="match status" value="2"/>
</dbReference>
<keyword evidence="10 11" id="KW-0472">Membrane</keyword>
<dbReference type="NCBIfam" id="TIGR00054">
    <property type="entry name" value="RIP metalloprotease RseP"/>
    <property type="match status" value="1"/>
</dbReference>
<dbReference type="AlphaFoldDB" id="A0A841ER29"/>
<proteinExistence type="inferred from homology"/>
<dbReference type="EMBL" id="JACHKT010000044">
    <property type="protein sequence ID" value="MBB6005396.1"/>
    <property type="molecule type" value="Genomic_DNA"/>
</dbReference>
<keyword evidence="5 11" id="KW-0812">Transmembrane</keyword>
<evidence type="ECO:0000313" key="13">
    <source>
        <dbReference type="EMBL" id="MBB6005396.1"/>
    </source>
</evidence>
<keyword evidence="4 13" id="KW-0645">Protease</keyword>
<dbReference type="Pfam" id="PF02163">
    <property type="entry name" value="Peptidase_M50"/>
    <property type="match status" value="1"/>
</dbReference>
<dbReference type="EC" id="3.4.24.-" evidence="11"/>
<comment type="similarity">
    <text evidence="3 11">Belongs to the peptidase M50B family.</text>
</comment>
<keyword evidence="11" id="KW-0479">Metal-binding</keyword>
<evidence type="ECO:0000256" key="9">
    <source>
        <dbReference type="ARBA" id="ARBA00023049"/>
    </source>
</evidence>
<dbReference type="InterPro" id="IPR036034">
    <property type="entry name" value="PDZ_sf"/>
</dbReference>
<dbReference type="PANTHER" id="PTHR42837">
    <property type="entry name" value="REGULATOR OF SIGMA-E PROTEASE RSEP"/>
    <property type="match status" value="1"/>
</dbReference>
<evidence type="ECO:0000256" key="8">
    <source>
        <dbReference type="ARBA" id="ARBA00022989"/>
    </source>
</evidence>
<dbReference type="Gene3D" id="2.30.42.10">
    <property type="match status" value="2"/>
</dbReference>
<feature type="transmembrane region" description="Helical" evidence="11">
    <location>
        <begin position="111"/>
        <end position="132"/>
    </location>
</feature>
<evidence type="ECO:0000256" key="5">
    <source>
        <dbReference type="ARBA" id="ARBA00022692"/>
    </source>
</evidence>
<comment type="caution">
    <text evidence="13">The sequence shown here is derived from an EMBL/GenBank/DDBJ whole genome shotgun (WGS) entry which is preliminary data.</text>
</comment>
<dbReference type="GO" id="GO:0004222">
    <property type="term" value="F:metalloendopeptidase activity"/>
    <property type="evidence" value="ECO:0007669"/>
    <property type="project" value="InterPro"/>
</dbReference>
<accession>A0A841ER29</accession>
<organism evidence="13 14">
    <name type="scientific">Arcicella rosea</name>
    <dbReference type="NCBI Taxonomy" id="502909"/>
    <lineage>
        <taxon>Bacteria</taxon>
        <taxon>Pseudomonadati</taxon>
        <taxon>Bacteroidota</taxon>
        <taxon>Cytophagia</taxon>
        <taxon>Cytophagales</taxon>
        <taxon>Flectobacillaceae</taxon>
        <taxon>Arcicella</taxon>
    </lineage>
</organism>
<dbReference type="InterPro" id="IPR004387">
    <property type="entry name" value="Pept_M50_Zn"/>
</dbReference>
<feature type="transmembrane region" description="Helical" evidence="11">
    <location>
        <begin position="6"/>
        <end position="27"/>
    </location>
</feature>
<dbReference type="PANTHER" id="PTHR42837:SF2">
    <property type="entry name" value="MEMBRANE METALLOPROTEASE ARASP2, CHLOROPLASTIC-RELATED"/>
    <property type="match status" value="1"/>
</dbReference>